<comment type="caution">
    <text evidence="1">The sequence shown here is derived from an EMBL/GenBank/DDBJ whole genome shotgun (WGS) entry which is preliminary data.</text>
</comment>
<proteinExistence type="predicted"/>
<evidence type="ECO:0000313" key="2">
    <source>
        <dbReference type="Proteomes" id="UP001283361"/>
    </source>
</evidence>
<dbReference type="Proteomes" id="UP001283361">
    <property type="component" value="Unassembled WGS sequence"/>
</dbReference>
<dbReference type="EMBL" id="JAWDGP010003624">
    <property type="protein sequence ID" value="KAK3772347.1"/>
    <property type="molecule type" value="Genomic_DNA"/>
</dbReference>
<organism evidence="1 2">
    <name type="scientific">Elysia crispata</name>
    <name type="common">lettuce slug</name>
    <dbReference type="NCBI Taxonomy" id="231223"/>
    <lineage>
        <taxon>Eukaryota</taxon>
        <taxon>Metazoa</taxon>
        <taxon>Spiralia</taxon>
        <taxon>Lophotrochozoa</taxon>
        <taxon>Mollusca</taxon>
        <taxon>Gastropoda</taxon>
        <taxon>Heterobranchia</taxon>
        <taxon>Euthyneura</taxon>
        <taxon>Panpulmonata</taxon>
        <taxon>Sacoglossa</taxon>
        <taxon>Placobranchoidea</taxon>
        <taxon>Plakobranchidae</taxon>
        <taxon>Elysia</taxon>
    </lineage>
</organism>
<protein>
    <submittedName>
        <fullName evidence="1">Uncharacterized protein</fullName>
    </submittedName>
</protein>
<keyword evidence="2" id="KW-1185">Reference proteome</keyword>
<sequence length="87" mass="9591">MLASMPGVKSCVFVNRREAYHETFAPLGDQHKKKHAKQVMSILWHKGISGRSAADVTSAFIKAISTTAEDAKDIVIWCDNCSAQNKN</sequence>
<name>A0AAE0ZPR5_9GAST</name>
<evidence type="ECO:0000313" key="1">
    <source>
        <dbReference type="EMBL" id="KAK3772347.1"/>
    </source>
</evidence>
<gene>
    <name evidence="1" type="ORF">RRG08_031371</name>
</gene>
<reference evidence="1" key="1">
    <citation type="journal article" date="2023" name="G3 (Bethesda)">
        <title>A reference genome for the long-term kleptoplast-retaining sea slug Elysia crispata morphotype clarki.</title>
        <authorList>
            <person name="Eastman K.E."/>
            <person name="Pendleton A.L."/>
            <person name="Shaikh M.A."/>
            <person name="Suttiyut T."/>
            <person name="Ogas R."/>
            <person name="Tomko P."/>
            <person name="Gavelis G."/>
            <person name="Widhalm J.R."/>
            <person name="Wisecaver J.H."/>
        </authorList>
    </citation>
    <scope>NUCLEOTIDE SEQUENCE</scope>
    <source>
        <strain evidence="1">ECLA1</strain>
    </source>
</reference>
<accession>A0AAE0ZPR5</accession>
<dbReference type="AlphaFoldDB" id="A0AAE0ZPR5"/>